<dbReference type="PROSITE" id="PS50097">
    <property type="entry name" value="BTB"/>
    <property type="match status" value="1"/>
</dbReference>
<evidence type="ECO:0000313" key="4">
    <source>
        <dbReference type="Proteomes" id="UP001605036"/>
    </source>
</evidence>
<name>A0ABD1ZRV3_9MARC</name>
<comment type="caution">
    <text evidence="3">The sequence shown here is derived from an EMBL/GenBank/DDBJ whole genome shotgun (WGS) entry which is preliminary data.</text>
</comment>
<feature type="domain" description="BTB" evidence="2">
    <location>
        <begin position="51"/>
        <end position="118"/>
    </location>
</feature>
<evidence type="ECO:0000313" key="3">
    <source>
        <dbReference type="EMBL" id="KAL2654196.1"/>
    </source>
</evidence>
<dbReference type="EMBL" id="JBHFFA010000001">
    <property type="protein sequence ID" value="KAL2654196.1"/>
    <property type="molecule type" value="Genomic_DNA"/>
</dbReference>
<reference evidence="3 4" key="1">
    <citation type="submission" date="2024-09" db="EMBL/GenBank/DDBJ databases">
        <title>Chromosome-scale assembly of Riccia fluitans.</title>
        <authorList>
            <person name="Paukszto L."/>
            <person name="Sawicki J."/>
            <person name="Karawczyk K."/>
            <person name="Piernik-Szablinska J."/>
            <person name="Szczecinska M."/>
            <person name="Mazdziarz M."/>
        </authorList>
    </citation>
    <scope>NUCLEOTIDE SEQUENCE [LARGE SCALE GENOMIC DNA]</scope>
    <source>
        <strain evidence="3">Rf_01</strain>
        <tissue evidence="3">Aerial parts of the thallus</tissue>
    </source>
</reference>
<organism evidence="3 4">
    <name type="scientific">Riccia fluitans</name>
    <dbReference type="NCBI Taxonomy" id="41844"/>
    <lineage>
        <taxon>Eukaryota</taxon>
        <taxon>Viridiplantae</taxon>
        <taxon>Streptophyta</taxon>
        <taxon>Embryophyta</taxon>
        <taxon>Marchantiophyta</taxon>
        <taxon>Marchantiopsida</taxon>
        <taxon>Marchantiidae</taxon>
        <taxon>Marchantiales</taxon>
        <taxon>Ricciaceae</taxon>
        <taxon>Riccia</taxon>
    </lineage>
</organism>
<comment type="pathway">
    <text evidence="1">Protein modification; protein ubiquitination.</text>
</comment>
<dbReference type="SUPFAM" id="SSF54695">
    <property type="entry name" value="POZ domain"/>
    <property type="match status" value="1"/>
</dbReference>
<dbReference type="InterPro" id="IPR011333">
    <property type="entry name" value="SKP1/BTB/POZ_sf"/>
</dbReference>
<dbReference type="Gene3D" id="3.30.710.10">
    <property type="entry name" value="Potassium Channel Kv1.1, Chain A"/>
    <property type="match status" value="1"/>
</dbReference>
<protein>
    <recommendedName>
        <fullName evidence="2">BTB domain-containing protein</fullName>
    </recommendedName>
</protein>
<dbReference type="InterPro" id="IPR000210">
    <property type="entry name" value="BTB/POZ_dom"/>
</dbReference>
<evidence type="ECO:0000256" key="1">
    <source>
        <dbReference type="ARBA" id="ARBA00004906"/>
    </source>
</evidence>
<keyword evidence="4" id="KW-1185">Reference proteome</keyword>
<dbReference type="Proteomes" id="UP001605036">
    <property type="component" value="Unassembled WGS sequence"/>
</dbReference>
<evidence type="ECO:0000259" key="2">
    <source>
        <dbReference type="PROSITE" id="PS50097"/>
    </source>
</evidence>
<dbReference type="CDD" id="cd18186">
    <property type="entry name" value="BTB_POZ_ZBTB_KLHL-like"/>
    <property type="match status" value="1"/>
</dbReference>
<dbReference type="AlphaFoldDB" id="A0ABD1ZRV3"/>
<sequence>MEQKMLSYNNAGACLKFQKEHCHSEVSQTVGTAVANQYENLMTALRDENSCVVFLCEGNERVLAVRALLCAGCEVIRKMLKSGSAESRAKEVSLPEVSSVGLRIIIDFVCYEKFNLHKYDDTELEQKWTKGLHTIKAAKFLLLGEVETVVWRTLLCDLYHMIAFKNKVTSFTAKWKILSVVNDFMSSYEIPECMCNTLDGISSLLCSTIRRQWLDTYELQFLPKDRMKSWLEIVRGGDKVVTRKIRIDVYLRLRQVLLWCVSNGCFFSWEEHERQTENVIDSYFPSGTNVLRFIQSNIDGVPVELDSFLKFHKKVGVSVLQEACFRMRFEENFAHLLDLHLLHPVILMEILEPLQIVSLQCILAALKDDTSMLNHYRVIRENSVILPWLLSPSFNRCAGGTTVEKLGFEKGDAIALTPMIVSSEVDCAYRWELILEHSLNADKVKDYEQCLGHGWENGWGVGFVKGEGWTSGGYQSNDMDFDDKSLYTVSDLLLYKTARFQGTRIKVQFKLDRLVAKGSICLNRDHRETVRSWNSVPEGMYYPYICFHPPHHETDFPPLKKAKAIRSVMTAPDLRLHSKTGMCNKLITKIHIKLVSGFNVKWI</sequence>
<dbReference type="Pfam" id="PF00651">
    <property type="entry name" value="BTB"/>
    <property type="match status" value="1"/>
</dbReference>
<accession>A0ABD1ZRV3</accession>
<proteinExistence type="predicted"/>
<gene>
    <name evidence="3" type="ORF">R1flu_022324</name>
</gene>